<keyword evidence="2" id="KW-0444">Lipid biosynthesis</keyword>
<organism evidence="13">
    <name type="scientific">marine metagenome</name>
    <dbReference type="NCBI Taxonomy" id="408172"/>
    <lineage>
        <taxon>unclassified sequences</taxon>
        <taxon>metagenomes</taxon>
        <taxon>ecological metagenomes</taxon>
    </lineage>
</organism>
<dbReference type="EMBL" id="UINC01063555">
    <property type="protein sequence ID" value="SVB91304.1"/>
    <property type="molecule type" value="Genomic_DNA"/>
</dbReference>
<dbReference type="InterPro" id="IPR050187">
    <property type="entry name" value="Lipid_Phosphate_FormReg"/>
</dbReference>
<evidence type="ECO:0000256" key="5">
    <source>
        <dbReference type="ARBA" id="ARBA00022741"/>
    </source>
</evidence>
<evidence type="ECO:0000256" key="8">
    <source>
        <dbReference type="ARBA" id="ARBA00022842"/>
    </source>
</evidence>
<dbReference type="SMART" id="SM00046">
    <property type="entry name" value="DAGKc"/>
    <property type="match status" value="1"/>
</dbReference>
<dbReference type="Pfam" id="PF19279">
    <property type="entry name" value="YegS_C"/>
    <property type="match status" value="1"/>
</dbReference>
<evidence type="ECO:0000256" key="9">
    <source>
        <dbReference type="ARBA" id="ARBA00023098"/>
    </source>
</evidence>
<evidence type="ECO:0000313" key="13">
    <source>
        <dbReference type="EMBL" id="SVB91304.1"/>
    </source>
</evidence>
<dbReference type="SUPFAM" id="SSF111331">
    <property type="entry name" value="NAD kinase/diacylglycerol kinase-like"/>
    <property type="match status" value="1"/>
</dbReference>
<evidence type="ECO:0000256" key="10">
    <source>
        <dbReference type="ARBA" id="ARBA00023209"/>
    </source>
</evidence>
<keyword evidence="4" id="KW-0479">Metal-binding</keyword>
<keyword evidence="3" id="KW-0808">Transferase</keyword>
<dbReference type="GO" id="GO:0005886">
    <property type="term" value="C:plasma membrane"/>
    <property type="evidence" value="ECO:0007669"/>
    <property type="project" value="TreeGrafter"/>
</dbReference>
<keyword evidence="11" id="KW-1208">Phospholipid metabolism</keyword>
<dbReference type="NCBIfam" id="TIGR00147">
    <property type="entry name" value="YegS/Rv2252/BmrU family lipid kinase"/>
    <property type="match status" value="1"/>
</dbReference>
<dbReference type="PROSITE" id="PS50146">
    <property type="entry name" value="DAGK"/>
    <property type="match status" value="1"/>
</dbReference>
<keyword evidence="7" id="KW-0067">ATP-binding</keyword>
<dbReference type="AlphaFoldDB" id="A0A382HV90"/>
<evidence type="ECO:0000256" key="1">
    <source>
        <dbReference type="ARBA" id="ARBA00001946"/>
    </source>
</evidence>
<feature type="domain" description="DAGKc" evidence="12">
    <location>
        <begin position="1"/>
        <end position="132"/>
    </location>
</feature>
<evidence type="ECO:0000256" key="4">
    <source>
        <dbReference type="ARBA" id="ARBA00022723"/>
    </source>
</evidence>
<evidence type="ECO:0000259" key="12">
    <source>
        <dbReference type="PROSITE" id="PS50146"/>
    </source>
</evidence>
<dbReference type="InterPro" id="IPR005218">
    <property type="entry name" value="Diacylglycerol/lipid_kinase"/>
</dbReference>
<evidence type="ECO:0000256" key="6">
    <source>
        <dbReference type="ARBA" id="ARBA00022777"/>
    </source>
</evidence>
<dbReference type="GO" id="GO:0005524">
    <property type="term" value="F:ATP binding"/>
    <property type="evidence" value="ECO:0007669"/>
    <property type="project" value="UniProtKB-KW"/>
</dbReference>
<evidence type="ECO:0000256" key="3">
    <source>
        <dbReference type="ARBA" id="ARBA00022679"/>
    </source>
</evidence>
<sequence>MSQPSIALIFNPAARGEKARSFRESLGQMQDECTLLETTAPGSATELAAQAIRDGYKTIVATGGDGTVNEVVNGLAKERNGLGQVQLGILPLGTMNVFARELGIPLAAKRAWETIRLGRARAVDLPLARVQTADGQAERCFVQMAGAGLDGDAVGGVSVALKKKIGPLAYLFSTLAALKAKPPRLTATWDGGSARGEWMCVGNGRFFGGPVVLFPDAKLNDGRLDLCVFPRVNPGSVSRGVTSMALGQIGDWPGAVHHRVSELTIDGTAGTRVQADGEFIGTLPVTITLQPRALKVIVPLEK</sequence>
<dbReference type="PANTHER" id="PTHR12358">
    <property type="entry name" value="SPHINGOSINE KINASE"/>
    <property type="match status" value="1"/>
</dbReference>
<gene>
    <name evidence="13" type="ORF">METZ01_LOCUS244158</name>
</gene>
<proteinExistence type="predicted"/>
<dbReference type="InterPro" id="IPR017438">
    <property type="entry name" value="ATP-NAD_kinase_N"/>
</dbReference>
<comment type="cofactor">
    <cofactor evidence="1">
        <name>Mg(2+)</name>
        <dbReference type="ChEBI" id="CHEBI:18420"/>
    </cofactor>
</comment>
<keyword evidence="5" id="KW-0547">Nucleotide-binding</keyword>
<dbReference type="GO" id="GO:0016301">
    <property type="term" value="F:kinase activity"/>
    <property type="evidence" value="ECO:0007669"/>
    <property type="project" value="UniProtKB-KW"/>
</dbReference>
<accession>A0A382HV90</accession>
<name>A0A382HV90_9ZZZZ</name>
<dbReference type="Pfam" id="PF00781">
    <property type="entry name" value="DAGK_cat"/>
    <property type="match status" value="1"/>
</dbReference>
<keyword evidence="6" id="KW-0418">Kinase</keyword>
<dbReference type="InterPro" id="IPR016064">
    <property type="entry name" value="NAD/diacylglycerol_kinase_sf"/>
</dbReference>
<protein>
    <recommendedName>
        <fullName evidence="12">DAGKc domain-containing protein</fullName>
    </recommendedName>
</protein>
<dbReference type="InterPro" id="IPR045540">
    <property type="entry name" value="YegS/DAGK_C"/>
</dbReference>
<keyword evidence="9" id="KW-0443">Lipid metabolism</keyword>
<dbReference type="GO" id="GO:0008654">
    <property type="term" value="P:phospholipid biosynthetic process"/>
    <property type="evidence" value="ECO:0007669"/>
    <property type="project" value="UniProtKB-KW"/>
</dbReference>
<reference evidence="13" key="1">
    <citation type="submission" date="2018-05" db="EMBL/GenBank/DDBJ databases">
        <authorList>
            <person name="Lanie J.A."/>
            <person name="Ng W.-L."/>
            <person name="Kazmierczak K.M."/>
            <person name="Andrzejewski T.M."/>
            <person name="Davidsen T.M."/>
            <person name="Wayne K.J."/>
            <person name="Tettelin H."/>
            <person name="Glass J.I."/>
            <person name="Rusch D."/>
            <person name="Podicherti R."/>
            <person name="Tsui H.-C.T."/>
            <person name="Winkler M.E."/>
        </authorList>
    </citation>
    <scope>NUCLEOTIDE SEQUENCE</scope>
</reference>
<evidence type="ECO:0000256" key="11">
    <source>
        <dbReference type="ARBA" id="ARBA00023264"/>
    </source>
</evidence>
<evidence type="ECO:0000256" key="7">
    <source>
        <dbReference type="ARBA" id="ARBA00022840"/>
    </source>
</evidence>
<keyword evidence="8" id="KW-0460">Magnesium</keyword>
<evidence type="ECO:0000256" key="2">
    <source>
        <dbReference type="ARBA" id="ARBA00022516"/>
    </source>
</evidence>
<keyword evidence="10" id="KW-0594">Phospholipid biosynthesis</keyword>
<dbReference type="GO" id="GO:0046872">
    <property type="term" value="F:metal ion binding"/>
    <property type="evidence" value="ECO:0007669"/>
    <property type="project" value="UniProtKB-KW"/>
</dbReference>
<dbReference type="InterPro" id="IPR001206">
    <property type="entry name" value="Diacylglycerol_kinase_cat_dom"/>
</dbReference>
<dbReference type="Gene3D" id="2.60.200.40">
    <property type="match status" value="1"/>
</dbReference>
<dbReference type="PANTHER" id="PTHR12358:SF106">
    <property type="entry name" value="LIPID KINASE YEGS"/>
    <property type="match status" value="1"/>
</dbReference>
<dbReference type="Gene3D" id="3.40.50.10330">
    <property type="entry name" value="Probable inorganic polyphosphate/atp-NAD kinase, domain 1"/>
    <property type="match status" value="1"/>
</dbReference>